<comment type="caution">
    <text evidence="1">The sequence shown here is derived from an EMBL/GenBank/DDBJ whole genome shotgun (WGS) entry which is preliminary data.</text>
</comment>
<accession>A0A1R3FUQ7</accession>
<dbReference type="EMBL" id="AWWV01016446">
    <property type="protein sequence ID" value="OMO49578.1"/>
    <property type="molecule type" value="Genomic_DNA"/>
</dbReference>
<reference evidence="1 2" key="1">
    <citation type="submission" date="2013-09" db="EMBL/GenBank/DDBJ databases">
        <title>Corchorus capsularis genome sequencing.</title>
        <authorList>
            <person name="Alam M."/>
            <person name="Haque M.S."/>
            <person name="Islam M.S."/>
            <person name="Emdad E.M."/>
            <person name="Islam M.M."/>
            <person name="Ahmed B."/>
            <person name="Halim A."/>
            <person name="Hossen Q.M.M."/>
            <person name="Hossain M.Z."/>
            <person name="Ahmed R."/>
            <person name="Khan M.M."/>
            <person name="Islam R."/>
            <person name="Rashid M.M."/>
            <person name="Khan S.A."/>
            <person name="Rahman M.S."/>
            <person name="Alam M."/>
        </authorList>
    </citation>
    <scope>NUCLEOTIDE SEQUENCE [LARGE SCALE GENOMIC DNA]</scope>
    <source>
        <strain evidence="2">cv. CVL-1</strain>
        <tissue evidence="1">Whole seedling</tissue>
    </source>
</reference>
<gene>
    <name evidence="1" type="ORF">CCACVL1_30916</name>
</gene>
<protein>
    <submittedName>
        <fullName evidence="1">Uncharacterized protein</fullName>
    </submittedName>
</protein>
<dbReference type="Gramene" id="OMO49578">
    <property type="protein sequence ID" value="OMO49578"/>
    <property type="gene ID" value="CCACVL1_30916"/>
</dbReference>
<keyword evidence="2" id="KW-1185">Reference proteome</keyword>
<sequence>MPQTSSNPAFNEMESLSPICISRRPMSFRYTALRVTLLFYTVGISKLKTPTSDTQHRISIQATPPELPNFPLGAPLSLPSSKLLSEFLPVKIPSQQVKIVTKEMNWARRHGTLVMGMQGVDEINQRCFEARHLITGADLRKHKAVEEKNHSKANHEVIAWN</sequence>
<name>A0A1R3FUQ7_COCAP</name>
<dbReference type="Proteomes" id="UP000188268">
    <property type="component" value="Unassembled WGS sequence"/>
</dbReference>
<evidence type="ECO:0000313" key="1">
    <source>
        <dbReference type="EMBL" id="OMO49578.1"/>
    </source>
</evidence>
<organism evidence="1 2">
    <name type="scientific">Corchorus capsularis</name>
    <name type="common">Jute</name>
    <dbReference type="NCBI Taxonomy" id="210143"/>
    <lineage>
        <taxon>Eukaryota</taxon>
        <taxon>Viridiplantae</taxon>
        <taxon>Streptophyta</taxon>
        <taxon>Embryophyta</taxon>
        <taxon>Tracheophyta</taxon>
        <taxon>Spermatophyta</taxon>
        <taxon>Magnoliopsida</taxon>
        <taxon>eudicotyledons</taxon>
        <taxon>Gunneridae</taxon>
        <taxon>Pentapetalae</taxon>
        <taxon>rosids</taxon>
        <taxon>malvids</taxon>
        <taxon>Malvales</taxon>
        <taxon>Malvaceae</taxon>
        <taxon>Grewioideae</taxon>
        <taxon>Apeibeae</taxon>
        <taxon>Corchorus</taxon>
    </lineage>
</organism>
<proteinExistence type="predicted"/>
<dbReference type="AlphaFoldDB" id="A0A1R3FUQ7"/>
<evidence type="ECO:0000313" key="2">
    <source>
        <dbReference type="Proteomes" id="UP000188268"/>
    </source>
</evidence>